<dbReference type="Proteomes" id="UP000314987">
    <property type="component" value="Unassembled WGS sequence"/>
</dbReference>
<evidence type="ECO:0000256" key="4">
    <source>
        <dbReference type="ARBA" id="ARBA00022451"/>
    </source>
</evidence>
<organism evidence="10 11">
    <name type="scientific">Vombatus ursinus</name>
    <name type="common">Common wombat</name>
    <dbReference type="NCBI Taxonomy" id="29139"/>
    <lineage>
        <taxon>Eukaryota</taxon>
        <taxon>Metazoa</taxon>
        <taxon>Chordata</taxon>
        <taxon>Craniata</taxon>
        <taxon>Vertebrata</taxon>
        <taxon>Euteleostomi</taxon>
        <taxon>Mammalia</taxon>
        <taxon>Metatheria</taxon>
        <taxon>Diprotodontia</taxon>
        <taxon>Vombatidae</taxon>
        <taxon>Vombatus</taxon>
    </lineage>
</organism>
<keyword evidence="5" id="KW-0964">Secreted</keyword>
<feature type="domain" description="Ig-like" evidence="9">
    <location>
        <begin position="26"/>
        <end position="115"/>
    </location>
</feature>
<gene>
    <name evidence="10" type="primary">B2M</name>
</gene>
<evidence type="ECO:0000256" key="7">
    <source>
        <dbReference type="ARBA" id="ARBA00023319"/>
    </source>
</evidence>
<dbReference type="AlphaFoldDB" id="A0A4X2K9H6"/>
<keyword evidence="11" id="KW-1185">Reference proteome</keyword>
<dbReference type="GeneTree" id="ENSGT00690000102227"/>
<dbReference type="InterPro" id="IPR050160">
    <property type="entry name" value="MHC/Immunoglobulin"/>
</dbReference>
<sequence length="144" mass="16775">MARIFLLALLGQFCFLPYLDAITSSPKVQVYSRHPTDSVKKNYINCYVSGFHPPQITIDLLKNGQKIENVETSDLSFSNDWTFHRLVSAPFDPHDKSEYACRVTHSTLREPKEVKWGFKKSGLKWKDFKYASLFLKLCLNRIWL</sequence>
<dbReference type="PROSITE" id="PS50835">
    <property type="entry name" value="IG_LIKE"/>
    <property type="match status" value="1"/>
</dbReference>
<keyword evidence="7" id="KW-0393">Immunoglobulin domain</keyword>
<keyword evidence="6" id="KW-0391">Immunity</keyword>
<feature type="chain" id="PRO_5021343229" description="Beta-2-microglobulin" evidence="8">
    <location>
        <begin position="22"/>
        <end position="144"/>
    </location>
</feature>
<evidence type="ECO:0000256" key="6">
    <source>
        <dbReference type="ARBA" id="ARBA00022859"/>
    </source>
</evidence>
<name>A0A4X2K9H6_VOMUR</name>
<comment type="subcellular location">
    <subcellularLocation>
        <location evidence="1">Secreted</location>
    </subcellularLocation>
</comment>
<dbReference type="STRING" id="29139.ENSVURP00010005845"/>
<dbReference type="SUPFAM" id="SSF48726">
    <property type="entry name" value="Immunoglobulin"/>
    <property type="match status" value="1"/>
</dbReference>
<dbReference type="InterPro" id="IPR003597">
    <property type="entry name" value="Ig_C1-set"/>
</dbReference>
<evidence type="ECO:0000256" key="2">
    <source>
        <dbReference type="ARBA" id="ARBA00009564"/>
    </source>
</evidence>
<dbReference type="GO" id="GO:0005576">
    <property type="term" value="C:extracellular region"/>
    <property type="evidence" value="ECO:0007669"/>
    <property type="project" value="UniProtKB-SubCell"/>
</dbReference>
<evidence type="ECO:0000256" key="5">
    <source>
        <dbReference type="ARBA" id="ARBA00022525"/>
    </source>
</evidence>
<dbReference type="OMA" id="WCVVLVW"/>
<dbReference type="GO" id="GO:0042612">
    <property type="term" value="C:MHC class I protein complex"/>
    <property type="evidence" value="ECO:0007669"/>
    <property type="project" value="UniProtKB-KW"/>
</dbReference>
<dbReference type="Pfam" id="PF07654">
    <property type="entry name" value="C1-set"/>
    <property type="match status" value="1"/>
</dbReference>
<dbReference type="InterPro" id="IPR013783">
    <property type="entry name" value="Ig-like_fold"/>
</dbReference>
<evidence type="ECO:0000259" key="9">
    <source>
        <dbReference type="PROSITE" id="PS50835"/>
    </source>
</evidence>
<comment type="similarity">
    <text evidence="2">Belongs to the beta-2-microglobulin family.</text>
</comment>
<dbReference type="Gene3D" id="2.60.40.10">
    <property type="entry name" value="Immunoglobulins"/>
    <property type="match status" value="1"/>
</dbReference>
<dbReference type="Ensembl" id="ENSVURT00010006608.1">
    <property type="protein sequence ID" value="ENSVURP00010005845.1"/>
    <property type="gene ID" value="ENSVURG00010004533.1"/>
</dbReference>
<accession>A0A4X2K9H6</accession>
<dbReference type="InterPro" id="IPR007110">
    <property type="entry name" value="Ig-like_dom"/>
</dbReference>
<proteinExistence type="inferred from homology"/>
<protein>
    <recommendedName>
        <fullName evidence="3">Beta-2-microglobulin</fullName>
    </recommendedName>
</protein>
<evidence type="ECO:0000256" key="8">
    <source>
        <dbReference type="SAM" id="SignalP"/>
    </source>
</evidence>
<evidence type="ECO:0000313" key="10">
    <source>
        <dbReference type="Ensembl" id="ENSVURP00010005845.1"/>
    </source>
</evidence>
<reference evidence="11" key="1">
    <citation type="submission" date="2018-12" db="EMBL/GenBank/DDBJ databases">
        <authorList>
            <person name="Yazar S."/>
        </authorList>
    </citation>
    <scope>NUCLEOTIDE SEQUENCE [LARGE SCALE GENOMIC DNA]</scope>
</reference>
<feature type="signal peptide" evidence="8">
    <location>
        <begin position="1"/>
        <end position="21"/>
    </location>
</feature>
<keyword evidence="4" id="KW-0490">MHC I</keyword>
<evidence type="ECO:0000256" key="1">
    <source>
        <dbReference type="ARBA" id="ARBA00004613"/>
    </source>
</evidence>
<dbReference type="PANTHER" id="PTHR19944:SF62">
    <property type="entry name" value="BETA-2-MICROGLOBULIN"/>
    <property type="match status" value="1"/>
</dbReference>
<keyword evidence="8" id="KW-0732">Signal</keyword>
<reference evidence="10" key="3">
    <citation type="submission" date="2025-09" db="UniProtKB">
        <authorList>
            <consortium name="Ensembl"/>
        </authorList>
    </citation>
    <scope>IDENTIFICATION</scope>
</reference>
<dbReference type="InterPro" id="IPR003006">
    <property type="entry name" value="Ig/MHC_CS"/>
</dbReference>
<evidence type="ECO:0000313" key="11">
    <source>
        <dbReference type="Proteomes" id="UP000314987"/>
    </source>
</evidence>
<dbReference type="PANTHER" id="PTHR19944">
    <property type="entry name" value="MHC CLASS II-RELATED"/>
    <property type="match status" value="1"/>
</dbReference>
<dbReference type="GO" id="GO:0010038">
    <property type="term" value="P:response to metal ion"/>
    <property type="evidence" value="ECO:0007669"/>
    <property type="project" value="UniProtKB-ARBA"/>
</dbReference>
<reference evidence="10" key="2">
    <citation type="submission" date="2025-08" db="UniProtKB">
        <authorList>
            <consortium name="Ensembl"/>
        </authorList>
    </citation>
    <scope>IDENTIFICATION</scope>
</reference>
<evidence type="ECO:0000256" key="3">
    <source>
        <dbReference type="ARBA" id="ARBA00018767"/>
    </source>
</evidence>
<dbReference type="GO" id="GO:0002474">
    <property type="term" value="P:antigen processing and presentation of peptide antigen via MHC class I"/>
    <property type="evidence" value="ECO:0007669"/>
    <property type="project" value="UniProtKB-KW"/>
</dbReference>
<dbReference type="FunFam" id="2.60.40.10:FF:001005">
    <property type="entry name" value="Beta-2-microglobulin"/>
    <property type="match status" value="1"/>
</dbReference>
<dbReference type="InterPro" id="IPR036179">
    <property type="entry name" value="Ig-like_dom_sf"/>
</dbReference>
<dbReference type="SMART" id="SM00407">
    <property type="entry name" value="IGc1"/>
    <property type="match status" value="1"/>
</dbReference>
<dbReference type="PROSITE" id="PS00290">
    <property type="entry name" value="IG_MHC"/>
    <property type="match status" value="1"/>
</dbReference>